<dbReference type="Pfam" id="PF14038">
    <property type="entry name" value="YqzE"/>
    <property type="match status" value="1"/>
</dbReference>
<evidence type="ECO:0000256" key="1">
    <source>
        <dbReference type="SAM" id="Phobius"/>
    </source>
</evidence>
<gene>
    <name evidence="2" type="ORF">D1B31_09030</name>
</gene>
<name>A0A417YV23_9BACI</name>
<keyword evidence="1" id="KW-0812">Transmembrane</keyword>
<dbReference type="Proteomes" id="UP000284416">
    <property type="component" value="Unassembled WGS sequence"/>
</dbReference>
<dbReference type="OrthoDB" id="2691835at2"/>
<dbReference type="AlphaFoldDB" id="A0A417YV23"/>
<protein>
    <submittedName>
        <fullName evidence="2">YqzE family protein</fullName>
    </submittedName>
</protein>
<sequence length="60" mass="7759">MKTNDYVDYMTKTIVKYIDQPRDERKRMRIERKQERASFWYRWFGILPYYIYLEVKNRKK</sequence>
<dbReference type="InterPro" id="IPR025622">
    <property type="entry name" value="YqzE"/>
</dbReference>
<accession>A0A417YV23</accession>
<comment type="caution">
    <text evidence="2">The sequence shown here is derived from an EMBL/GenBank/DDBJ whole genome shotgun (WGS) entry which is preliminary data.</text>
</comment>
<keyword evidence="1" id="KW-1133">Transmembrane helix</keyword>
<keyword evidence="3" id="KW-1185">Reference proteome</keyword>
<organism evidence="2 3">
    <name type="scientific">Neobacillus notoginsengisoli</name>
    <dbReference type="NCBI Taxonomy" id="1578198"/>
    <lineage>
        <taxon>Bacteria</taxon>
        <taxon>Bacillati</taxon>
        <taxon>Bacillota</taxon>
        <taxon>Bacilli</taxon>
        <taxon>Bacillales</taxon>
        <taxon>Bacillaceae</taxon>
        <taxon>Neobacillus</taxon>
    </lineage>
</organism>
<dbReference type="RefSeq" id="WP_118920451.1">
    <property type="nucleotide sequence ID" value="NZ_QWEG01000005.1"/>
</dbReference>
<evidence type="ECO:0000313" key="2">
    <source>
        <dbReference type="EMBL" id="RHW41078.1"/>
    </source>
</evidence>
<feature type="transmembrane region" description="Helical" evidence="1">
    <location>
        <begin position="39"/>
        <end position="55"/>
    </location>
</feature>
<proteinExistence type="predicted"/>
<evidence type="ECO:0000313" key="3">
    <source>
        <dbReference type="Proteomes" id="UP000284416"/>
    </source>
</evidence>
<keyword evidence="1" id="KW-0472">Membrane</keyword>
<dbReference type="EMBL" id="QWEG01000005">
    <property type="protein sequence ID" value="RHW41078.1"/>
    <property type="molecule type" value="Genomic_DNA"/>
</dbReference>
<reference evidence="2 3" key="1">
    <citation type="journal article" date="2017" name="Int. J. Syst. Evol. Microbiol.">
        <title>Bacillus notoginsengisoli sp. nov., a novel bacterium isolated from the rhizosphere of Panax notoginseng.</title>
        <authorList>
            <person name="Zhang M.Y."/>
            <person name="Cheng J."/>
            <person name="Cai Y."/>
            <person name="Zhang T.Y."/>
            <person name="Wu Y.Y."/>
            <person name="Manikprabhu D."/>
            <person name="Li W.J."/>
            <person name="Zhang Y.X."/>
        </authorList>
    </citation>
    <scope>NUCLEOTIDE SEQUENCE [LARGE SCALE GENOMIC DNA]</scope>
    <source>
        <strain evidence="2 3">JCM 30743</strain>
    </source>
</reference>